<evidence type="ECO:0000259" key="2">
    <source>
        <dbReference type="Pfam" id="PF20033"/>
    </source>
</evidence>
<feature type="domain" description="DUF6438" evidence="2">
    <location>
        <begin position="202"/>
        <end position="307"/>
    </location>
</feature>
<sequence>MKLVFAVALVLLNALFSPIYSQDFEDFTIDKEVIIFLKKQFKDLKDFQLGIKVKNDDNQLYLDSIEYSSWFVGDFNDDGLNDLFVTGNQKKENVTYLIIAKEDADVFELVHVQPMIVEGDLNIPIIEETKNGPLIIYKQFATEQKLTTVKGREVKYPKIFSDYYKMGFIRKDTLVYKFNGIIEYNSMPSKIPLRYLQLHSYCQFGGCPDYIIKIDSSGRIIINNIKNTNSEPGIQKSTCELSVFLKLQQLLQYLKLDKLEMKFGDSSADKANALQIARQNSITYKIMDYQQGGTLGLELLYDYLNELQKNAVWE</sequence>
<organism evidence="3 4">
    <name type="scientific">Candidatus Defluviibacterium haderslevense</name>
    <dbReference type="NCBI Taxonomy" id="2981993"/>
    <lineage>
        <taxon>Bacteria</taxon>
        <taxon>Pseudomonadati</taxon>
        <taxon>Bacteroidota</taxon>
        <taxon>Saprospiria</taxon>
        <taxon>Saprospirales</taxon>
        <taxon>Saprospiraceae</taxon>
        <taxon>Candidatus Defluviibacterium</taxon>
    </lineage>
</organism>
<proteinExistence type="predicted"/>
<protein>
    <recommendedName>
        <fullName evidence="2">DUF6438 domain-containing protein</fullName>
    </recommendedName>
</protein>
<evidence type="ECO:0000313" key="3">
    <source>
        <dbReference type="EMBL" id="MBK9718660.1"/>
    </source>
</evidence>
<accession>A0A9D7XF95</accession>
<evidence type="ECO:0000313" key="4">
    <source>
        <dbReference type="Proteomes" id="UP000808349"/>
    </source>
</evidence>
<dbReference type="InterPro" id="IPR045497">
    <property type="entry name" value="DUF6438"/>
</dbReference>
<comment type="caution">
    <text evidence="3">The sequence shown here is derived from an EMBL/GenBank/DDBJ whole genome shotgun (WGS) entry which is preliminary data.</text>
</comment>
<name>A0A9D7XF95_9BACT</name>
<feature type="chain" id="PRO_5038891271" description="DUF6438 domain-containing protein" evidence="1">
    <location>
        <begin position="22"/>
        <end position="314"/>
    </location>
</feature>
<dbReference type="Proteomes" id="UP000808349">
    <property type="component" value="Unassembled WGS sequence"/>
</dbReference>
<dbReference type="EMBL" id="JADKFW010000012">
    <property type="protein sequence ID" value="MBK9718660.1"/>
    <property type="molecule type" value="Genomic_DNA"/>
</dbReference>
<evidence type="ECO:0000256" key="1">
    <source>
        <dbReference type="SAM" id="SignalP"/>
    </source>
</evidence>
<gene>
    <name evidence="3" type="ORF">IPO85_14335</name>
</gene>
<keyword evidence="1" id="KW-0732">Signal</keyword>
<dbReference type="AlphaFoldDB" id="A0A9D7XF95"/>
<reference evidence="3 4" key="1">
    <citation type="submission" date="2020-10" db="EMBL/GenBank/DDBJ databases">
        <title>Connecting structure to function with the recovery of over 1000 high-quality activated sludge metagenome-assembled genomes encoding full-length rRNA genes using long-read sequencing.</title>
        <authorList>
            <person name="Singleton C.M."/>
            <person name="Petriglieri F."/>
            <person name="Kristensen J.M."/>
            <person name="Kirkegaard R.H."/>
            <person name="Michaelsen T.Y."/>
            <person name="Andersen M.H."/>
            <person name="Karst S.M."/>
            <person name="Dueholm M.S."/>
            <person name="Nielsen P.H."/>
            <person name="Albertsen M."/>
        </authorList>
    </citation>
    <scope>NUCLEOTIDE SEQUENCE [LARGE SCALE GENOMIC DNA]</scope>
    <source>
        <strain evidence="3">Ribe_18-Q3-R11-54_BAT3C.373</strain>
    </source>
</reference>
<dbReference type="Pfam" id="PF20033">
    <property type="entry name" value="DUF6438"/>
    <property type="match status" value="1"/>
</dbReference>
<feature type="signal peptide" evidence="1">
    <location>
        <begin position="1"/>
        <end position="21"/>
    </location>
</feature>